<sequence length="425" mass="44987">MSTASTTGGREVKGLATLQKLGRSLMLPIAVLPAAGLLARLGDKDMLGSFSWFSDAAAVIAAAGGAILDGLPLLFAVGVAIGFAKKADGSTALSAVVGYLVMQGVFKALSPVVLGKAAEGAKQQLVDYKVLGGILVGVVAALLWQRYHRIKLPPYLAFFGGRRFVPILLSVVIAILAVPLALVYPWFNSGLTWLGEQITANAVIGGGAFGLLNRFLLPLGLHHIVNTTVWQVFGDFTDATGKVVHGDYNRFLAGDPSAGTFLTGFFPIMMFALPAAALAIWHTARPAQRKLVGGIMLSAALTAFLTGVTEPLEFAFMFVAWPLYIIHAILTGVSLALVNALDIHHGFSFSAGAIDYVLNFGIAQKPLLLIPIGLAFAVVYYFVFRFVITKWNLATPGRESDAEAIDPSAAADAEEDKKSARSKKD</sequence>
<name>A0ABS5A8L9_9PSEU</name>
<feature type="transmembrane region" description="Helical" evidence="10">
    <location>
        <begin position="368"/>
        <end position="388"/>
    </location>
</feature>
<keyword evidence="2" id="KW-0813">Transport</keyword>
<evidence type="ECO:0000313" key="12">
    <source>
        <dbReference type="EMBL" id="MBP2472924.1"/>
    </source>
</evidence>
<gene>
    <name evidence="12" type="ORF">JOF53_001796</name>
</gene>
<evidence type="ECO:0000256" key="1">
    <source>
        <dbReference type="ARBA" id="ARBA00004651"/>
    </source>
</evidence>
<feature type="transmembrane region" description="Helical" evidence="10">
    <location>
        <begin position="345"/>
        <end position="362"/>
    </location>
</feature>
<organism evidence="12 13">
    <name type="scientific">Crossiella equi</name>
    <dbReference type="NCBI Taxonomy" id="130796"/>
    <lineage>
        <taxon>Bacteria</taxon>
        <taxon>Bacillati</taxon>
        <taxon>Actinomycetota</taxon>
        <taxon>Actinomycetes</taxon>
        <taxon>Pseudonocardiales</taxon>
        <taxon>Pseudonocardiaceae</taxon>
        <taxon>Crossiella</taxon>
    </lineage>
</organism>
<evidence type="ECO:0000256" key="3">
    <source>
        <dbReference type="ARBA" id="ARBA00022475"/>
    </source>
</evidence>
<dbReference type="PROSITE" id="PS51103">
    <property type="entry name" value="PTS_EIIC_TYPE_1"/>
    <property type="match status" value="1"/>
</dbReference>
<feature type="transmembrane region" description="Helical" evidence="10">
    <location>
        <begin position="59"/>
        <end position="84"/>
    </location>
</feature>
<evidence type="ECO:0000256" key="2">
    <source>
        <dbReference type="ARBA" id="ARBA00022448"/>
    </source>
</evidence>
<keyword evidence="4" id="KW-0762">Sugar transport</keyword>
<keyword evidence="7 10" id="KW-1133">Transmembrane helix</keyword>
<evidence type="ECO:0000256" key="5">
    <source>
        <dbReference type="ARBA" id="ARBA00022683"/>
    </source>
</evidence>
<feature type="transmembrane region" description="Helical" evidence="10">
    <location>
        <begin position="21"/>
        <end position="39"/>
    </location>
</feature>
<evidence type="ECO:0000256" key="8">
    <source>
        <dbReference type="ARBA" id="ARBA00023136"/>
    </source>
</evidence>
<dbReference type="PANTHER" id="PTHR30009:SF4">
    <property type="entry name" value="PTS SYSTEM N-ACETYLGLUCOSAMINE-SPECIFIC EIICBA COMPONENT"/>
    <property type="match status" value="1"/>
</dbReference>
<evidence type="ECO:0000256" key="4">
    <source>
        <dbReference type="ARBA" id="ARBA00022597"/>
    </source>
</evidence>
<evidence type="ECO:0000256" key="6">
    <source>
        <dbReference type="ARBA" id="ARBA00022692"/>
    </source>
</evidence>
<evidence type="ECO:0000256" key="7">
    <source>
        <dbReference type="ARBA" id="ARBA00022989"/>
    </source>
</evidence>
<feature type="domain" description="PTS EIIC type-1" evidence="11">
    <location>
        <begin position="12"/>
        <end position="400"/>
    </location>
</feature>
<dbReference type="EMBL" id="JAGIOO010000001">
    <property type="protein sequence ID" value="MBP2472924.1"/>
    <property type="molecule type" value="Genomic_DNA"/>
</dbReference>
<keyword evidence="13" id="KW-1185">Reference proteome</keyword>
<feature type="transmembrane region" description="Helical" evidence="10">
    <location>
        <begin position="96"/>
        <end position="114"/>
    </location>
</feature>
<feature type="transmembrane region" description="Helical" evidence="10">
    <location>
        <begin position="258"/>
        <end position="279"/>
    </location>
</feature>
<evidence type="ECO:0000313" key="13">
    <source>
        <dbReference type="Proteomes" id="UP001519363"/>
    </source>
</evidence>
<feature type="transmembrane region" description="Helical" evidence="10">
    <location>
        <begin position="126"/>
        <end position="144"/>
    </location>
</feature>
<feature type="transmembrane region" description="Helical" evidence="10">
    <location>
        <begin position="164"/>
        <end position="187"/>
    </location>
</feature>
<keyword evidence="5" id="KW-0598">Phosphotransferase system</keyword>
<accession>A0ABS5A8L9</accession>
<feature type="region of interest" description="Disordered" evidence="9">
    <location>
        <begin position="398"/>
        <end position="425"/>
    </location>
</feature>
<dbReference type="Proteomes" id="UP001519363">
    <property type="component" value="Unassembled WGS sequence"/>
</dbReference>
<feature type="transmembrane region" description="Helical" evidence="10">
    <location>
        <begin position="291"/>
        <end position="308"/>
    </location>
</feature>
<dbReference type="InterPro" id="IPR003352">
    <property type="entry name" value="PTS_EIIC"/>
</dbReference>
<feature type="transmembrane region" description="Helical" evidence="10">
    <location>
        <begin position="314"/>
        <end position="338"/>
    </location>
</feature>
<evidence type="ECO:0000256" key="9">
    <source>
        <dbReference type="SAM" id="MobiDB-lite"/>
    </source>
</evidence>
<keyword evidence="6 10" id="KW-0812">Transmembrane</keyword>
<dbReference type="Pfam" id="PF02378">
    <property type="entry name" value="PTS_EIIC"/>
    <property type="match status" value="1"/>
</dbReference>
<dbReference type="PANTHER" id="PTHR30009">
    <property type="entry name" value="CYTOCHROME C-TYPE SYNTHESIS PROTEIN AND PTS TRANSMEMBRANE COMPONENT"/>
    <property type="match status" value="1"/>
</dbReference>
<proteinExistence type="predicted"/>
<evidence type="ECO:0000259" key="11">
    <source>
        <dbReference type="PROSITE" id="PS51103"/>
    </source>
</evidence>
<evidence type="ECO:0000256" key="10">
    <source>
        <dbReference type="SAM" id="Phobius"/>
    </source>
</evidence>
<protein>
    <submittedName>
        <fullName evidence="12">PTS system N-acetylglucosamine-specific IIC component</fullName>
    </submittedName>
</protein>
<comment type="caution">
    <text evidence="12">The sequence shown here is derived from an EMBL/GenBank/DDBJ whole genome shotgun (WGS) entry which is preliminary data.</text>
</comment>
<keyword evidence="8 10" id="KW-0472">Membrane</keyword>
<reference evidence="12 13" key="1">
    <citation type="submission" date="2021-03" db="EMBL/GenBank/DDBJ databases">
        <title>Sequencing the genomes of 1000 actinobacteria strains.</title>
        <authorList>
            <person name="Klenk H.-P."/>
        </authorList>
    </citation>
    <scope>NUCLEOTIDE SEQUENCE [LARGE SCALE GENOMIC DNA]</scope>
    <source>
        <strain evidence="12 13">DSM 44580</strain>
    </source>
</reference>
<dbReference type="RefSeq" id="WP_086786265.1">
    <property type="nucleotide sequence ID" value="NZ_JAGIOO010000001.1"/>
</dbReference>
<keyword evidence="3" id="KW-1003">Cell membrane</keyword>
<dbReference type="InterPro" id="IPR050429">
    <property type="entry name" value="PTS_Glucose_EIICBA"/>
</dbReference>
<dbReference type="InterPro" id="IPR013013">
    <property type="entry name" value="PTS_EIIC_1"/>
</dbReference>
<comment type="subcellular location">
    <subcellularLocation>
        <location evidence="1">Cell membrane</location>
        <topology evidence="1">Multi-pass membrane protein</topology>
    </subcellularLocation>
</comment>